<dbReference type="GO" id="GO:0016811">
    <property type="term" value="F:hydrolase activity, acting on carbon-nitrogen (but not peptide) bonds, in linear amides"/>
    <property type="evidence" value="ECO:0007669"/>
    <property type="project" value="InterPro"/>
</dbReference>
<protein>
    <recommendedName>
        <fullName evidence="3">Formamidase</fullName>
    </recommendedName>
</protein>
<dbReference type="Pfam" id="PF03069">
    <property type="entry name" value="FmdA_AmdA"/>
    <property type="match status" value="1"/>
</dbReference>
<accession>A0A8T2YTT8</accession>
<dbReference type="PANTHER" id="PTHR31891:SF8">
    <property type="entry name" value="FORMAMIDASE"/>
    <property type="match status" value="1"/>
</dbReference>
<keyword evidence="2" id="KW-1185">Reference proteome</keyword>
<sequence>MEQHGARLVFPIDVKKKPWEQKLPLHNRWHPDIPPVAEVTVGELFRVEMVDFSGGRITKEYSAEDIKNADPSILQNLNHVAGFVRFGYDLLFVLCCKEDGGP</sequence>
<gene>
    <name evidence="1" type="ORF">H0E87_010621</name>
</gene>
<dbReference type="PANTHER" id="PTHR31891">
    <property type="entry name" value="FORMAMIDASE C869.04-RELATED"/>
    <property type="match status" value="1"/>
</dbReference>
<name>A0A8T2YTT8_POPDE</name>
<dbReference type="SUPFAM" id="SSF141130">
    <property type="entry name" value="Acetamidase/Formamidase-like"/>
    <property type="match status" value="1"/>
</dbReference>
<evidence type="ECO:0000313" key="1">
    <source>
        <dbReference type="EMBL" id="KAH8508573.1"/>
    </source>
</evidence>
<proteinExistence type="predicted"/>
<organism evidence="1 2">
    <name type="scientific">Populus deltoides</name>
    <name type="common">Eastern poplar</name>
    <name type="synonym">Eastern cottonwood</name>
    <dbReference type="NCBI Taxonomy" id="3696"/>
    <lineage>
        <taxon>Eukaryota</taxon>
        <taxon>Viridiplantae</taxon>
        <taxon>Streptophyta</taxon>
        <taxon>Embryophyta</taxon>
        <taxon>Tracheophyta</taxon>
        <taxon>Spermatophyta</taxon>
        <taxon>Magnoliopsida</taxon>
        <taxon>eudicotyledons</taxon>
        <taxon>Gunneridae</taxon>
        <taxon>Pentapetalae</taxon>
        <taxon>rosids</taxon>
        <taxon>fabids</taxon>
        <taxon>Malpighiales</taxon>
        <taxon>Salicaceae</taxon>
        <taxon>Saliceae</taxon>
        <taxon>Populus</taxon>
    </lineage>
</organism>
<dbReference type="AlphaFoldDB" id="A0A8T2YTT8"/>
<dbReference type="Gene3D" id="2.60.120.580">
    <property type="entry name" value="Acetamidase/Formamidase-like domains"/>
    <property type="match status" value="1"/>
</dbReference>
<evidence type="ECO:0008006" key="3">
    <source>
        <dbReference type="Google" id="ProtNLM"/>
    </source>
</evidence>
<dbReference type="EMBL" id="JACEGQ020000005">
    <property type="protein sequence ID" value="KAH8508573.1"/>
    <property type="molecule type" value="Genomic_DNA"/>
</dbReference>
<comment type="caution">
    <text evidence="1">The sequence shown here is derived from an EMBL/GenBank/DDBJ whole genome shotgun (WGS) entry which is preliminary data.</text>
</comment>
<dbReference type="InterPro" id="IPR004304">
    <property type="entry name" value="FmdA_AmdA"/>
</dbReference>
<dbReference type="Proteomes" id="UP000807159">
    <property type="component" value="Chromosome 5"/>
</dbReference>
<evidence type="ECO:0000313" key="2">
    <source>
        <dbReference type="Proteomes" id="UP000807159"/>
    </source>
</evidence>
<reference evidence="1" key="1">
    <citation type="journal article" date="2021" name="J. Hered.">
        <title>Genome Assembly of Salicaceae Populus deltoides (Eastern Cottonwood) I-69 Based on Nanopore Sequencing and Hi-C Technologies.</title>
        <authorList>
            <person name="Bai S."/>
            <person name="Wu H."/>
            <person name="Zhang J."/>
            <person name="Pan Z."/>
            <person name="Zhao W."/>
            <person name="Li Z."/>
            <person name="Tong C."/>
        </authorList>
    </citation>
    <scope>NUCLEOTIDE SEQUENCE</scope>
    <source>
        <tissue evidence="1">Leaf</tissue>
    </source>
</reference>